<dbReference type="OrthoDB" id="5283654at2759"/>
<protein>
    <recommendedName>
        <fullName evidence="4">NmrA-like domain-containing protein</fullName>
    </recommendedName>
</protein>
<sequence>MDSPPALEMRLLVAEDRGTGPERSLSGTFPDRESRQLPQASVESQFWSTPKACLAALVGPSNRVCLESPAVVKVLYRPGSNAQGLPSDVTAVQVDITDEETLVATLRDVDILMLIDGHSAIKSQHNPIRAIPKTKVQLFVPSDFAVRYSGQGLGIELINDKIKVEEAAEKSGVPTTVVLTGDFAEFAFDIQAMGVDRRHDRIILTGNSASQPLNPCTREYVAAAFASIFSTTPIPQLQNRTLSLSELRPYLHIKS</sequence>
<dbReference type="RefSeq" id="XP_025495988.1">
    <property type="nucleotide sequence ID" value="XM_025636804.1"/>
</dbReference>
<dbReference type="PANTHER" id="PTHR47706:SF9">
    <property type="entry name" value="NMRA-LIKE DOMAIN-CONTAINING PROTEIN-RELATED"/>
    <property type="match status" value="1"/>
</dbReference>
<accession>A0A319DCI5</accession>
<dbReference type="InterPro" id="IPR008030">
    <property type="entry name" value="NmrA-like"/>
</dbReference>
<evidence type="ECO:0000313" key="5">
    <source>
        <dbReference type="EMBL" id="PYH85788.1"/>
    </source>
</evidence>
<feature type="region of interest" description="Disordered" evidence="3">
    <location>
        <begin position="13"/>
        <end position="37"/>
    </location>
</feature>
<dbReference type="EMBL" id="KZ821678">
    <property type="protein sequence ID" value="PYH85788.1"/>
    <property type="molecule type" value="Genomic_DNA"/>
</dbReference>
<keyword evidence="6" id="KW-1185">Reference proteome</keyword>
<organism evidence="5 6">
    <name type="scientific">Aspergillus uvarum CBS 121591</name>
    <dbReference type="NCBI Taxonomy" id="1448315"/>
    <lineage>
        <taxon>Eukaryota</taxon>
        <taxon>Fungi</taxon>
        <taxon>Dikarya</taxon>
        <taxon>Ascomycota</taxon>
        <taxon>Pezizomycotina</taxon>
        <taxon>Eurotiomycetes</taxon>
        <taxon>Eurotiomycetidae</taxon>
        <taxon>Eurotiales</taxon>
        <taxon>Aspergillaceae</taxon>
        <taxon>Aspergillus</taxon>
        <taxon>Aspergillus subgen. Circumdati</taxon>
    </lineage>
</organism>
<keyword evidence="1" id="KW-0521">NADP</keyword>
<evidence type="ECO:0000256" key="2">
    <source>
        <dbReference type="ARBA" id="ARBA00023002"/>
    </source>
</evidence>
<dbReference type="InterPro" id="IPR051609">
    <property type="entry name" value="NmrA/Isoflavone_reductase-like"/>
</dbReference>
<evidence type="ECO:0000313" key="6">
    <source>
        <dbReference type="Proteomes" id="UP000248340"/>
    </source>
</evidence>
<evidence type="ECO:0000256" key="3">
    <source>
        <dbReference type="SAM" id="MobiDB-lite"/>
    </source>
</evidence>
<dbReference type="Pfam" id="PF05368">
    <property type="entry name" value="NmrA"/>
    <property type="match status" value="1"/>
</dbReference>
<dbReference type="VEuPathDB" id="FungiDB:BO82DRAFT_361191"/>
<dbReference type="STRING" id="1448315.A0A319DCI5"/>
<reference evidence="5 6" key="1">
    <citation type="submission" date="2016-12" db="EMBL/GenBank/DDBJ databases">
        <title>The genomes of Aspergillus section Nigri reveals drivers in fungal speciation.</title>
        <authorList>
            <consortium name="DOE Joint Genome Institute"/>
            <person name="Vesth T.C."/>
            <person name="Nybo J."/>
            <person name="Theobald S."/>
            <person name="Brandl J."/>
            <person name="Frisvad J.C."/>
            <person name="Nielsen K.F."/>
            <person name="Lyhne E.K."/>
            <person name="Kogle M.E."/>
            <person name="Kuo A."/>
            <person name="Riley R."/>
            <person name="Clum A."/>
            <person name="Nolan M."/>
            <person name="Lipzen A."/>
            <person name="Salamov A."/>
            <person name="Henrissat B."/>
            <person name="Wiebenga A."/>
            <person name="De Vries R.P."/>
            <person name="Grigoriev I.V."/>
            <person name="Mortensen U.H."/>
            <person name="Andersen M.R."/>
            <person name="Baker S.E."/>
        </authorList>
    </citation>
    <scope>NUCLEOTIDE SEQUENCE [LARGE SCALE GENOMIC DNA]</scope>
    <source>
        <strain evidence="5 6">CBS 121591</strain>
    </source>
</reference>
<feature type="domain" description="NmrA-like" evidence="4">
    <location>
        <begin position="88"/>
        <end position="186"/>
    </location>
</feature>
<evidence type="ECO:0000259" key="4">
    <source>
        <dbReference type="Pfam" id="PF05368"/>
    </source>
</evidence>
<dbReference type="Proteomes" id="UP000248340">
    <property type="component" value="Unassembled WGS sequence"/>
</dbReference>
<dbReference type="GO" id="GO:0016491">
    <property type="term" value="F:oxidoreductase activity"/>
    <property type="evidence" value="ECO:0007669"/>
    <property type="project" value="UniProtKB-KW"/>
</dbReference>
<dbReference type="AlphaFoldDB" id="A0A319DCI5"/>
<dbReference type="PANTHER" id="PTHR47706">
    <property type="entry name" value="NMRA-LIKE FAMILY PROTEIN"/>
    <property type="match status" value="1"/>
</dbReference>
<dbReference type="InterPro" id="IPR036291">
    <property type="entry name" value="NAD(P)-bd_dom_sf"/>
</dbReference>
<dbReference type="GeneID" id="37139545"/>
<evidence type="ECO:0000256" key="1">
    <source>
        <dbReference type="ARBA" id="ARBA00022857"/>
    </source>
</evidence>
<gene>
    <name evidence="5" type="ORF">BO82DRAFT_361191</name>
</gene>
<dbReference type="SUPFAM" id="SSF51735">
    <property type="entry name" value="NAD(P)-binding Rossmann-fold domains"/>
    <property type="match status" value="1"/>
</dbReference>
<name>A0A319DCI5_9EURO</name>
<keyword evidence="2" id="KW-0560">Oxidoreductase</keyword>
<proteinExistence type="predicted"/>
<dbReference type="Gene3D" id="3.40.50.720">
    <property type="entry name" value="NAD(P)-binding Rossmann-like Domain"/>
    <property type="match status" value="1"/>
</dbReference>